<dbReference type="AlphaFoldDB" id="W4QYR3"/>
<proteinExistence type="predicted"/>
<dbReference type="SUPFAM" id="SSF55785">
    <property type="entry name" value="PYP-like sensor domain (PAS domain)"/>
    <property type="match status" value="1"/>
</dbReference>
<keyword evidence="7" id="KW-1185">Reference proteome</keyword>
<dbReference type="Pfam" id="PF13426">
    <property type="entry name" value="PAS_9"/>
    <property type="match status" value="1"/>
</dbReference>
<dbReference type="InterPro" id="IPR001633">
    <property type="entry name" value="EAL_dom"/>
</dbReference>
<dbReference type="InterPro" id="IPR029787">
    <property type="entry name" value="Nucleotide_cyclase"/>
</dbReference>
<dbReference type="CDD" id="cd00130">
    <property type="entry name" value="PAS"/>
    <property type="match status" value="1"/>
</dbReference>
<dbReference type="Proteomes" id="UP000018896">
    <property type="component" value="Unassembled WGS sequence"/>
</dbReference>
<sequence length="728" mass="83406">MLIALTINLSFSTSNLIIYAISSYIFVFIGAYFAIQVASIVFSKPTQFVKTSHLVAICILCADTIGFLFLFNEFLEFKIILYIMTILLVISTAMPLIRFLNQMTNEEENSLFSGWRLFGCIASGFSLAGIPYIVLVSILNLSSLENEFSNSYFFLVPFIFMINSSLLMWLVPNLFGESVLIKNKQSHFSLFNQNPDAVFSVTTDGIITDVNREATRLTGYKTKELVGLHFNMLSPVNHDPINQLFEQALTGTSKTFETHITNKKGKQLEVKITVARIILEEKVVGLYGIVKDITEQKKAEKKIRFLAYHDDLTKLPNRRLFEEKINYAVFHEEEFSLLYIDFDRFKRINDTFGHYFGDEILKCLGDKLTSSLPEDCFISRLAGDEFAILAPNTYQKERVATTIIEEFRNPIKIHGYEFTLTASIGIAQYPKNARNSNELLKRADTAMYVAKEYGANNYQVFHEGMMELSVDRIKLENDLRKAIENEELTVHFQPKYHAMSNKVIGAEALARWKHPLHGYVPPIDFIALAEETNLIVSLERLMIKKTLSYINDWKKKKLEVPRTSINISIVHFYQEDLVPFIEENLRKNNLIGDEIEIEITESIIAKGELHINEKLQKLRKLGIEISVDDFGTGYSSLSYLVNFSIDRLKIDKSFVQNFDNNKEVIAAIIAMSKNLNIKTIAEGVETKEQLESLIALDCLEVQGYIYSRPLEIQTYEEFLLKNNELTVY</sequence>
<dbReference type="CDD" id="cd01948">
    <property type="entry name" value="EAL"/>
    <property type="match status" value="1"/>
</dbReference>
<evidence type="ECO:0000313" key="6">
    <source>
        <dbReference type="EMBL" id="GAE36813.1"/>
    </source>
</evidence>
<dbReference type="InterPro" id="IPR000014">
    <property type="entry name" value="PAS"/>
</dbReference>
<dbReference type="SUPFAM" id="SSF141868">
    <property type="entry name" value="EAL domain-like"/>
    <property type="match status" value="1"/>
</dbReference>
<dbReference type="Gene3D" id="3.20.20.450">
    <property type="entry name" value="EAL domain"/>
    <property type="match status" value="1"/>
</dbReference>
<feature type="domain" description="PAC" evidence="3">
    <location>
        <begin position="254"/>
        <end position="305"/>
    </location>
</feature>
<dbReference type="SMART" id="SM00267">
    <property type="entry name" value="GGDEF"/>
    <property type="match status" value="1"/>
</dbReference>
<evidence type="ECO:0000259" key="5">
    <source>
        <dbReference type="PROSITE" id="PS50887"/>
    </source>
</evidence>
<dbReference type="InterPro" id="IPR035965">
    <property type="entry name" value="PAS-like_dom_sf"/>
</dbReference>
<dbReference type="InterPro" id="IPR043128">
    <property type="entry name" value="Rev_trsase/Diguanyl_cyclase"/>
</dbReference>
<feature type="transmembrane region" description="Helical" evidence="1">
    <location>
        <begin position="54"/>
        <end position="71"/>
    </location>
</feature>
<dbReference type="Pfam" id="PF00990">
    <property type="entry name" value="GGDEF"/>
    <property type="match status" value="1"/>
</dbReference>
<feature type="transmembrane region" description="Helical" evidence="1">
    <location>
        <begin position="16"/>
        <end position="42"/>
    </location>
</feature>
<dbReference type="STRING" id="1236973.JCM9157_4033"/>
<accession>W4QYR3</accession>
<protein>
    <submittedName>
        <fullName evidence="6">Diguanylate cyclase/phosphodiesterase</fullName>
    </submittedName>
</protein>
<dbReference type="InterPro" id="IPR035919">
    <property type="entry name" value="EAL_sf"/>
</dbReference>
<dbReference type="NCBIfam" id="TIGR00229">
    <property type="entry name" value="sensory_box"/>
    <property type="match status" value="1"/>
</dbReference>
<feature type="transmembrane region" description="Helical" evidence="1">
    <location>
        <begin position="77"/>
        <end position="97"/>
    </location>
</feature>
<keyword evidence="1" id="KW-1133">Transmembrane helix</keyword>
<dbReference type="InterPro" id="IPR000700">
    <property type="entry name" value="PAS-assoc_C"/>
</dbReference>
<dbReference type="EMBL" id="BAUV01000044">
    <property type="protein sequence ID" value="GAE36813.1"/>
    <property type="molecule type" value="Genomic_DNA"/>
</dbReference>
<dbReference type="InterPro" id="IPR052155">
    <property type="entry name" value="Biofilm_reg_signaling"/>
</dbReference>
<dbReference type="Pfam" id="PF00563">
    <property type="entry name" value="EAL"/>
    <property type="match status" value="1"/>
</dbReference>
<evidence type="ECO:0000259" key="2">
    <source>
        <dbReference type="PROSITE" id="PS50112"/>
    </source>
</evidence>
<dbReference type="Gene3D" id="3.30.450.20">
    <property type="entry name" value="PAS domain"/>
    <property type="match status" value="1"/>
</dbReference>
<evidence type="ECO:0000259" key="4">
    <source>
        <dbReference type="PROSITE" id="PS50883"/>
    </source>
</evidence>
<dbReference type="PROSITE" id="PS50883">
    <property type="entry name" value="EAL"/>
    <property type="match status" value="1"/>
</dbReference>
<dbReference type="NCBIfam" id="TIGR00254">
    <property type="entry name" value="GGDEF"/>
    <property type="match status" value="1"/>
</dbReference>
<dbReference type="PROSITE" id="PS50113">
    <property type="entry name" value="PAC"/>
    <property type="match status" value="1"/>
</dbReference>
<reference evidence="6 7" key="1">
    <citation type="journal article" date="2014" name="Genome Announc.">
        <title>Draft Genome Sequences of Three Alkaliphilic Bacillus Strains, Bacillus wakoensis JCM 9140T, Bacillus akibai JCM 9157T, and Bacillus hemicellulosilyticus JCM 9152T.</title>
        <authorList>
            <person name="Yuki M."/>
            <person name="Oshima K."/>
            <person name="Suda W."/>
            <person name="Oshida Y."/>
            <person name="Kitamura K."/>
            <person name="Iida T."/>
            <person name="Hattori M."/>
            <person name="Ohkuma M."/>
        </authorList>
    </citation>
    <scope>NUCLEOTIDE SEQUENCE [LARGE SCALE GENOMIC DNA]</scope>
    <source>
        <strain evidence="6 7">JCM 9157</strain>
    </source>
</reference>
<feature type="transmembrane region" description="Helical" evidence="1">
    <location>
        <begin position="117"/>
        <end position="139"/>
    </location>
</feature>
<gene>
    <name evidence="6" type="ORF">JCM9157_4033</name>
</gene>
<dbReference type="SUPFAM" id="SSF55073">
    <property type="entry name" value="Nucleotide cyclase"/>
    <property type="match status" value="1"/>
</dbReference>
<dbReference type="Gene3D" id="3.30.70.270">
    <property type="match status" value="1"/>
</dbReference>
<dbReference type="PANTHER" id="PTHR44757:SF2">
    <property type="entry name" value="BIOFILM ARCHITECTURE MAINTENANCE PROTEIN MBAA"/>
    <property type="match status" value="1"/>
</dbReference>
<evidence type="ECO:0000256" key="1">
    <source>
        <dbReference type="SAM" id="Phobius"/>
    </source>
</evidence>
<comment type="caution">
    <text evidence="6">The sequence shown here is derived from an EMBL/GenBank/DDBJ whole genome shotgun (WGS) entry which is preliminary data.</text>
</comment>
<keyword evidence="1" id="KW-0812">Transmembrane</keyword>
<feature type="domain" description="PAS" evidence="2">
    <location>
        <begin position="183"/>
        <end position="252"/>
    </location>
</feature>
<dbReference type="InterPro" id="IPR000160">
    <property type="entry name" value="GGDEF_dom"/>
</dbReference>
<feature type="domain" description="GGDEF" evidence="5">
    <location>
        <begin position="333"/>
        <end position="463"/>
    </location>
</feature>
<feature type="transmembrane region" description="Helical" evidence="1">
    <location>
        <begin position="151"/>
        <end position="175"/>
    </location>
</feature>
<dbReference type="SMART" id="SM00091">
    <property type="entry name" value="PAS"/>
    <property type="match status" value="1"/>
</dbReference>
<feature type="domain" description="EAL" evidence="4">
    <location>
        <begin position="472"/>
        <end position="723"/>
    </location>
</feature>
<organism evidence="6 7">
    <name type="scientific">Halalkalibacter akibai (strain ATCC 43226 / DSM 21942 / CIP 109018 / JCM 9157 / 1139)</name>
    <name type="common">Bacillus akibai</name>
    <dbReference type="NCBI Taxonomy" id="1236973"/>
    <lineage>
        <taxon>Bacteria</taxon>
        <taxon>Bacillati</taxon>
        <taxon>Bacillota</taxon>
        <taxon>Bacilli</taxon>
        <taxon>Bacillales</taxon>
        <taxon>Bacillaceae</taxon>
        <taxon>Halalkalibacter</taxon>
    </lineage>
</organism>
<dbReference type="CDD" id="cd01949">
    <property type="entry name" value="GGDEF"/>
    <property type="match status" value="1"/>
</dbReference>
<dbReference type="eggNOG" id="COG5001">
    <property type="taxonomic scope" value="Bacteria"/>
</dbReference>
<keyword evidence="1" id="KW-0472">Membrane</keyword>
<name>W4QYR3_HALA3</name>
<evidence type="ECO:0000313" key="7">
    <source>
        <dbReference type="Proteomes" id="UP000018896"/>
    </source>
</evidence>
<dbReference type="PROSITE" id="PS50112">
    <property type="entry name" value="PAS"/>
    <property type="match status" value="1"/>
</dbReference>
<dbReference type="PROSITE" id="PS50887">
    <property type="entry name" value="GGDEF"/>
    <property type="match status" value="1"/>
</dbReference>
<evidence type="ECO:0000259" key="3">
    <source>
        <dbReference type="PROSITE" id="PS50113"/>
    </source>
</evidence>
<dbReference type="SMART" id="SM00052">
    <property type="entry name" value="EAL"/>
    <property type="match status" value="1"/>
</dbReference>
<dbReference type="PANTHER" id="PTHR44757">
    <property type="entry name" value="DIGUANYLATE CYCLASE DGCP"/>
    <property type="match status" value="1"/>
</dbReference>